<sequence length="145" mass="16520">MNSAKPFWEKPLASLDRGEWEALCDGCGRCCLHKLEDDETGELYPTNVACKLLDRRSGSCSDYGNRKKLVADCVKLDPAKLDELEWLPVTCAYRLRWEGQPLPEWHYLITGSRETVHEAGQSTRGWTISELEAGDLEWHLVDKPL</sequence>
<dbReference type="PANTHER" id="PTHR37421:SF1">
    <property type="entry name" value="UPF0260 PROTEIN YCGN"/>
    <property type="match status" value="1"/>
</dbReference>
<reference evidence="2 3" key="1">
    <citation type="submission" date="2019-07" db="EMBL/GenBank/DDBJ databases">
        <title>Sphingomonas AE3 Genome sequencing and assembly.</title>
        <authorList>
            <person name="Kim H."/>
        </authorList>
    </citation>
    <scope>NUCLEOTIDE SEQUENCE [LARGE SCALE GENOMIC DNA]</scope>
    <source>
        <strain evidence="2 3">AE3</strain>
    </source>
</reference>
<name>A0A516IRP6_9SPHN</name>
<proteinExistence type="inferred from homology"/>
<dbReference type="NCBIfam" id="NF003507">
    <property type="entry name" value="PRK05170.2-5"/>
    <property type="match status" value="1"/>
</dbReference>
<dbReference type="InterPro" id="IPR008228">
    <property type="entry name" value="UCP006173"/>
</dbReference>
<comment type="similarity">
    <text evidence="1">Belongs to the UPF0260 family.</text>
</comment>
<organism evidence="2 3">
    <name type="scientific">Sphingomonas xanthus</name>
    <dbReference type="NCBI Taxonomy" id="2594473"/>
    <lineage>
        <taxon>Bacteria</taxon>
        <taxon>Pseudomonadati</taxon>
        <taxon>Pseudomonadota</taxon>
        <taxon>Alphaproteobacteria</taxon>
        <taxon>Sphingomonadales</taxon>
        <taxon>Sphingomonadaceae</taxon>
        <taxon>Sphingomonas</taxon>
    </lineage>
</organism>
<dbReference type="PANTHER" id="PTHR37421">
    <property type="entry name" value="UPF0260 PROTEIN YCGN"/>
    <property type="match status" value="1"/>
</dbReference>
<dbReference type="KEGG" id="sxa:FMM02_06045"/>
<dbReference type="PIRSF" id="PIRSF006173">
    <property type="entry name" value="UCP006173"/>
    <property type="match status" value="1"/>
</dbReference>
<evidence type="ECO:0000313" key="2">
    <source>
        <dbReference type="EMBL" id="QDP19560.1"/>
    </source>
</evidence>
<protein>
    <recommendedName>
        <fullName evidence="1">UPF0260 protein FMM02_06045</fullName>
    </recommendedName>
</protein>
<dbReference type="Pfam" id="PF03692">
    <property type="entry name" value="CxxCxxCC"/>
    <property type="match status" value="1"/>
</dbReference>
<keyword evidence="3" id="KW-1185">Reference proteome</keyword>
<dbReference type="Proteomes" id="UP000321857">
    <property type="component" value="Chromosome"/>
</dbReference>
<dbReference type="HAMAP" id="MF_00676">
    <property type="entry name" value="UPF0260"/>
    <property type="match status" value="1"/>
</dbReference>
<dbReference type="RefSeq" id="WP_147494013.1">
    <property type="nucleotide sequence ID" value="NZ_CP041659.1"/>
</dbReference>
<dbReference type="AlphaFoldDB" id="A0A516IRP6"/>
<accession>A0A516IRP6</accession>
<dbReference type="OrthoDB" id="9786855at2"/>
<evidence type="ECO:0000256" key="1">
    <source>
        <dbReference type="HAMAP-Rule" id="MF_00676"/>
    </source>
</evidence>
<dbReference type="InterPro" id="IPR005358">
    <property type="entry name" value="Puta_zinc/iron-chelating_dom"/>
</dbReference>
<dbReference type="EMBL" id="CP041659">
    <property type="protein sequence ID" value="QDP19560.1"/>
    <property type="molecule type" value="Genomic_DNA"/>
</dbReference>
<dbReference type="NCBIfam" id="NF003501">
    <property type="entry name" value="PRK05170.1-5"/>
    <property type="match status" value="1"/>
</dbReference>
<evidence type="ECO:0000313" key="3">
    <source>
        <dbReference type="Proteomes" id="UP000321857"/>
    </source>
</evidence>
<gene>
    <name evidence="2" type="ORF">FMM02_06045</name>
</gene>